<evidence type="ECO:0000256" key="5">
    <source>
        <dbReference type="NCBIfam" id="TIGR01927"/>
    </source>
</evidence>
<evidence type="ECO:0000259" key="6">
    <source>
        <dbReference type="SMART" id="SM00922"/>
    </source>
</evidence>
<dbReference type="CDD" id="cd03320">
    <property type="entry name" value="OSBS"/>
    <property type="match status" value="1"/>
</dbReference>
<dbReference type="SUPFAM" id="SSF51604">
    <property type="entry name" value="Enolase C-terminal domain-like"/>
    <property type="match status" value="1"/>
</dbReference>
<dbReference type="HAMAP" id="MF_00470">
    <property type="entry name" value="MenC_1"/>
    <property type="match status" value="1"/>
</dbReference>
<comment type="pathway">
    <text evidence="4">Cofactor biosynthesis; phylloquinone biosynthesis.</text>
</comment>
<name>A0ABS3FLB3_9CYAN</name>
<dbReference type="NCBIfam" id="TIGR01927">
    <property type="entry name" value="menC_gam_Gplu"/>
    <property type="match status" value="1"/>
</dbReference>
<dbReference type="SFLD" id="SFLDG00180">
    <property type="entry name" value="muconate_cycloisomerase"/>
    <property type="match status" value="1"/>
</dbReference>
<comment type="catalytic activity">
    <reaction evidence="4">
        <text>(1R,6R)-6-hydroxy-2-succinyl-cyclohexa-2,4-diene-1-carboxylate = 2-succinylbenzoate + H2O</text>
        <dbReference type="Rhea" id="RHEA:10196"/>
        <dbReference type="ChEBI" id="CHEBI:15377"/>
        <dbReference type="ChEBI" id="CHEBI:18325"/>
        <dbReference type="ChEBI" id="CHEBI:58689"/>
        <dbReference type="EC" id="4.2.1.113"/>
    </reaction>
</comment>
<dbReference type="Gene3D" id="3.30.390.10">
    <property type="entry name" value="Enolase-like, N-terminal domain"/>
    <property type="match status" value="1"/>
</dbReference>
<dbReference type="Pfam" id="PF21508">
    <property type="entry name" value="MenC_N"/>
    <property type="match status" value="1"/>
</dbReference>
<protein>
    <recommendedName>
        <fullName evidence="4 5">o-succinylbenzoate synthase</fullName>
        <shortName evidence="4">OSB synthase</shortName>
        <shortName evidence="4">OSBS</shortName>
        <ecNumber evidence="4 5">4.2.1.113</ecNumber>
    </recommendedName>
    <alternativeName>
        <fullName evidence="4">4-(2'-carboxyphenyl)-4-oxybutyric acid synthase</fullName>
    </alternativeName>
    <alternativeName>
        <fullName evidence="4">o-succinylbenzoic acid synthase</fullName>
    </alternativeName>
</protein>
<dbReference type="NCBIfam" id="NF002739">
    <property type="entry name" value="PRK02714.1"/>
    <property type="match status" value="1"/>
</dbReference>
<dbReference type="RefSeq" id="WP_207086475.1">
    <property type="nucleotide sequence ID" value="NZ_JAFLQW010000052.1"/>
</dbReference>
<feature type="active site" description="Proton donor" evidence="4">
    <location>
        <position position="148"/>
    </location>
</feature>
<dbReference type="InterPro" id="IPR041338">
    <property type="entry name" value="OSBS_N"/>
</dbReference>
<comment type="caution">
    <text evidence="7">The sequence shown here is derived from an EMBL/GenBank/DDBJ whole genome shotgun (WGS) entry which is preliminary data.</text>
</comment>
<feature type="binding site" evidence="4">
    <location>
        <position position="182"/>
    </location>
    <ligand>
        <name>Mg(2+)</name>
        <dbReference type="ChEBI" id="CHEBI:18420"/>
    </ligand>
</feature>
<evidence type="ECO:0000313" key="7">
    <source>
        <dbReference type="EMBL" id="MBO0347901.1"/>
    </source>
</evidence>
<dbReference type="InterPro" id="IPR036849">
    <property type="entry name" value="Enolase-like_C_sf"/>
</dbReference>
<keyword evidence="1 4" id="KW-0479">Metal-binding</keyword>
<proteinExistence type="inferred from homology"/>
<evidence type="ECO:0000256" key="1">
    <source>
        <dbReference type="ARBA" id="ARBA00022723"/>
    </source>
</evidence>
<comment type="cofactor">
    <cofactor evidence="4">
        <name>a divalent metal cation</name>
        <dbReference type="ChEBI" id="CHEBI:60240"/>
    </cofactor>
</comment>
<dbReference type="SFLD" id="SFLDS00001">
    <property type="entry name" value="Enolase"/>
    <property type="match status" value="1"/>
</dbReference>
<dbReference type="InterPro" id="IPR013342">
    <property type="entry name" value="Mandelate_racemase_C"/>
</dbReference>
<keyword evidence="2 4" id="KW-0460">Magnesium</keyword>
<dbReference type="Proteomes" id="UP000664844">
    <property type="component" value="Unassembled WGS sequence"/>
</dbReference>
<dbReference type="SMART" id="SM00922">
    <property type="entry name" value="MR_MLE"/>
    <property type="match status" value="1"/>
</dbReference>
<organism evidence="7 8">
    <name type="scientific">Phormidium pseudopriestleyi FRX01</name>
    <dbReference type="NCBI Taxonomy" id="1759528"/>
    <lineage>
        <taxon>Bacteria</taxon>
        <taxon>Bacillati</taxon>
        <taxon>Cyanobacteriota</taxon>
        <taxon>Cyanophyceae</taxon>
        <taxon>Oscillatoriophycideae</taxon>
        <taxon>Oscillatoriales</taxon>
        <taxon>Oscillatoriaceae</taxon>
        <taxon>Phormidium</taxon>
    </lineage>
</organism>
<feature type="domain" description="Mandelate racemase/muconate lactonizing enzyme C-terminal" evidence="6">
    <location>
        <begin position="129"/>
        <end position="231"/>
    </location>
</feature>
<dbReference type="EC" id="4.2.1.113" evidence="4 5"/>
<feature type="binding site" evidence="4">
    <location>
        <position position="235"/>
    </location>
    <ligand>
        <name>Mg(2+)</name>
        <dbReference type="ChEBI" id="CHEBI:18420"/>
    </ligand>
</feature>
<evidence type="ECO:0000256" key="2">
    <source>
        <dbReference type="ARBA" id="ARBA00022842"/>
    </source>
</evidence>
<comment type="function">
    <text evidence="4">Converts 2-succinyl-6-hydroxy-2,4-cyclohexadiene-1-carboxylate (SHCHC) to 2-succinylbenzoate (OSB).</text>
</comment>
<dbReference type="EMBL" id="JAFLQW010000052">
    <property type="protein sequence ID" value="MBO0347901.1"/>
    <property type="molecule type" value="Genomic_DNA"/>
</dbReference>
<evidence type="ECO:0000256" key="4">
    <source>
        <dbReference type="HAMAP-Rule" id="MF_00470"/>
    </source>
</evidence>
<keyword evidence="8" id="KW-1185">Reference proteome</keyword>
<dbReference type="Pfam" id="PF13378">
    <property type="entry name" value="MR_MLE_C"/>
    <property type="match status" value="1"/>
</dbReference>
<dbReference type="SUPFAM" id="SSF54826">
    <property type="entry name" value="Enolase N-terminal domain-like"/>
    <property type="match status" value="1"/>
</dbReference>
<reference evidence="7 8" key="1">
    <citation type="submission" date="2021-03" db="EMBL/GenBank/DDBJ databases">
        <title>Metabolic Capacity of the Antarctic Cyanobacterium Phormidium pseudopriestleyi that Sustains Oxygenic Photosynthesis in the Presence of Hydrogen Sulfide.</title>
        <authorList>
            <person name="Lumian J.E."/>
            <person name="Jungblut A.D."/>
            <person name="Dillon M.L."/>
            <person name="Hawes I."/>
            <person name="Doran P.T."/>
            <person name="Mackey T.J."/>
            <person name="Dick G.J."/>
            <person name="Grettenberger C.L."/>
            <person name="Sumner D.Y."/>
        </authorList>
    </citation>
    <scope>NUCLEOTIDE SEQUENCE [LARGE SCALE GENOMIC DNA]</scope>
    <source>
        <strain evidence="7 8">FRX01</strain>
    </source>
</reference>
<keyword evidence="3 4" id="KW-0456">Lyase</keyword>
<dbReference type="PANTHER" id="PTHR48073:SF6">
    <property type="entry name" value="PROTEIN PHYLLO, CHLOROPLASTIC-LIKE"/>
    <property type="match status" value="1"/>
</dbReference>
<dbReference type="Gene3D" id="3.20.20.120">
    <property type="entry name" value="Enolase-like C-terminal domain"/>
    <property type="match status" value="1"/>
</dbReference>
<feature type="active site" description="Proton acceptor" evidence="4">
    <location>
        <position position="259"/>
    </location>
</feature>
<dbReference type="InterPro" id="IPR010196">
    <property type="entry name" value="OSB_synthase_MenC1"/>
</dbReference>
<dbReference type="GO" id="GO:0043748">
    <property type="term" value="F:O-succinylbenzoate synthase activity"/>
    <property type="evidence" value="ECO:0007669"/>
    <property type="project" value="UniProtKB-EC"/>
</dbReference>
<evidence type="ECO:0000313" key="8">
    <source>
        <dbReference type="Proteomes" id="UP000664844"/>
    </source>
</evidence>
<comment type="pathway">
    <text evidence="4">Quinol/quinone metabolism; 1,4-dihydroxy-2-naphthoate biosynthesis; 1,4-dihydroxy-2-naphthoate from chorismate: step 4/7.</text>
</comment>
<gene>
    <name evidence="4" type="primary">menC</name>
    <name evidence="7" type="ORF">J0895_02025</name>
</gene>
<sequence>MNYKFEFRPYQRKFKRPLQTSHGIWEIREGIILRLTTDNGKIGFGEIAPIGWFGSETFLEALDYCRNLPNVISDRTIFSIPPNLPACQFGLESAWESATLKTQFKSAFSEDKTPASKSNHSGLLPGGEGALLGRQILWMQGYRTFKWKIGVLPFQRELRILQELVLALQQGTCDPPVSLRLDANGGLSLAEAEEWLKICDQLGGIIEYLEQPLPVTELQAMVGLGPRFSTAIALDESVATLPQMQSVYRQGWRGIYVIKPCIAGSPSELRQFCNSHQIDAVFSSVFETKIGRKMALKLATEIKNSSHRATGFGVDHLLESDKILELLW</sequence>
<feature type="binding site" evidence="4">
    <location>
        <position position="210"/>
    </location>
    <ligand>
        <name>Mg(2+)</name>
        <dbReference type="ChEBI" id="CHEBI:18420"/>
    </ligand>
</feature>
<dbReference type="SFLD" id="SFLDF00009">
    <property type="entry name" value="o-succinylbenzoate_synthase"/>
    <property type="match status" value="1"/>
</dbReference>
<comment type="similarity">
    <text evidence="4">Belongs to the mandelate racemase/muconate lactonizing enzyme family. MenC type 1 subfamily.</text>
</comment>
<evidence type="ECO:0000256" key="3">
    <source>
        <dbReference type="ARBA" id="ARBA00023239"/>
    </source>
</evidence>
<accession>A0ABS3FLB3</accession>
<dbReference type="InterPro" id="IPR029017">
    <property type="entry name" value="Enolase-like_N"/>
</dbReference>
<dbReference type="InterPro" id="IPR029065">
    <property type="entry name" value="Enolase_C-like"/>
</dbReference>
<dbReference type="PANTHER" id="PTHR48073">
    <property type="entry name" value="O-SUCCINYLBENZOATE SYNTHASE-RELATED"/>
    <property type="match status" value="1"/>
</dbReference>